<proteinExistence type="predicted"/>
<dbReference type="EMBL" id="BGPR01037108">
    <property type="protein sequence ID" value="GBO12632.1"/>
    <property type="molecule type" value="Genomic_DNA"/>
</dbReference>
<gene>
    <name evidence="1" type="ORF">AVEN_250125_1</name>
</gene>
<dbReference type="AlphaFoldDB" id="A0A4Y2UK90"/>
<name>A0A4Y2UK90_ARAVE</name>
<comment type="caution">
    <text evidence="1">The sequence shown here is derived from an EMBL/GenBank/DDBJ whole genome shotgun (WGS) entry which is preliminary data.</text>
</comment>
<evidence type="ECO:0000313" key="2">
    <source>
        <dbReference type="Proteomes" id="UP000499080"/>
    </source>
</evidence>
<evidence type="ECO:0000313" key="1">
    <source>
        <dbReference type="EMBL" id="GBO12632.1"/>
    </source>
</evidence>
<accession>A0A4Y2UK90</accession>
<sequence length="135" mass="15282">MLTGSLSNCQLRHAKIVQIAKTVQAPIAFRYLLAGRVHSSVAMRKLYRHPLRFGICLPEECIRVLLCENCTGTHCVSVFACRKSAFACYCAKAVQAAVALSRSFTSIPKWNFLTREERSNRQGRKLKKFGRIDFD</sequence>
<dbReference type="Proteomes" id="UP000499080">
    <property type="component" value="Unassembled WGS sequence"/>
</dbReference>
<organism evidence="1 2">
    <name type="scientific">Araneus ventricosus</name>
    <name type="common">Orbweaver spider</name>
    <name type="synonym">Epeira ventricosa</name>
    <dbReference type="NCBI Taxonomy" id="182803"/>
    <lineage>
        <taxon>Eukaryota</taxon>
        <taxon>Metazoa</taxon>
        <taxon>Ecdysozoa</taxon>
        <taxon>Arthropoda</taxon>
        <taxon>Chelicerata</taxon>
        <taxon>Arachnida</taxon>
        <taxon>Araneae</taxon>
        <taxon>Araneomorphae</taxon>
        <taxon>Entelegynae</taxon>
        <taxon>Araneoidea</taxon>
        <taxon>Araneidae</taxon>
        <taxon>Araneus</taxon>
    </lineage>
</organism>
<keyword evidence="2" id="KW-1185">Reference proteome</keyword>
<reference evidence="1 2" key="1">
    <citation type="journal article" date="2019" name="Sci. Rep.">
        <title>Orb-weaving spider Araneus ventricosus genome elucidates the spidroin gene catalogue.</title>
        <authorList>
            <person name="Kono N."/>
            <person name="Nakamura H."/>
            <person name="Ohtoshi R."/>
            <person name="Moran D.A.P."/>
            <person name="Shinohara A."/>
            <person name="Yoshida Y."/>
            <person name="Fujiwara M."/>
            <person name="Mori M."/>
            <person name="Tomita M."/>
            <person name="Arakawa K."/>
        </authorList>
    </citation>
    <scope>NUCLEOTIDE SEQUENCE [LARGE SCALE GENOMIC DNA]</scope>
</reference>
<protein>
    <submittedName>
        <fullName evidence="1">Uncharacterized protein</fullName>
    </submittedName>
</protein>